<keyword evidence="2" id="KW-1185">Reference proteome</keyword>
<protein>
    <submittedName>
        <fullName evidence="1">Uncharacterized protein</fullName>
    </submittedName>
</protein>
<dbReference type="AlphaFoldDB" id="A0A6A5QEA7"/>
<dbReference type="Proteomes" id="UP000800096">
    <property type="component" value="Unassembled WGS sequence"/>
</dbReference>
<name>A0A6A5QEA7_AMPQU</name>
<accession>A0A6A5QEA7</accession>
<proteinExistence type="predicted"/>
<reference evidence="1" key="1">
    <citation type="journal article" date="2020" name="Stud. Mycol.">
        <title>101 Dothideomycetes genomes: a test case for predicting lifestyles and emergence of pathogens.</title>
        <authorList>
            <person name="Haridas S."/>
            <person name="Albert R."/>
            <person name="Binder M."/>
            <person name="Bloem J."/>
            <person name="Labutti K."/>
            <person name="Salamov A."/>
            <person name="Andreopoulos B."/>
            <person name="Baker S."/>
            <person name="Barry K."/>
            <person name="Bills G."/>
            <person name="Bluhm B."/>
            <person name="Cannon C."/>
            <person name="Castanera R."/>
            <person name="Culley D."/>
            <person name="Daum C."/>
            <person name="Ezra D."/>
            <person name="Gonzalez J."/>
            <person name="Henrissat B."/>
            <person name="Kuo A."/>
            <person name="Liang C."/>
            <person name="Lipzen A."/>
            <person name="Lutzoni F."/>
            <person name="Magnuson J."/>
            <person name="Mondo S."/>
            <person name="Nolan M."/>
            <person name="Ohm R."/>
            <person name="Pangilinan J."/>
            <person name="Park H.-J."/>
            <person name="Ramirez L."/>
            <person name="Alfaro M."/>
            <person name="Sun H."/>
            <person name="Tritt A."/>
            <person name="Yoshinaga Y."/>
            <person name="Zwiers L.-H."/>
            <person name="Turgeon B."/>
            <person name="Goodwin S."/>
            <person name="Spatafora J."/>
            <person name="Crous P."/>
            <person name="Grigoriev I."/>
        </authorList>
    </citation>
    <scope>NUCLEOTIDE SEQUENCE</scope>
    <source>
        <strain evidence="1">HMLAC05119</strain>
    </source>
</reference>
<evidence type="ECO:0000313" key="2">
    <source>
        <dbReference type="Proteomes" id="UP000800096"/>
    </source>
</evidence>
<sequence>MEAFASDSWICMDTAFIGVECYGLCGLILGLRFLELFAWQVEPRLLALLGVECWENGYSLLDADVTRAFIVGLSLECAA</sequence>
<evidence type="ECO:0000313" key="1">
    <source>
        <dbReference type="EMBL" id="KAF1913682.1"/>
    </source>
</evidence>
<dbReference type="EMBL" id="ML979138">
    <property type="protein sequence ID" value="KAF1913682.1"/>
    <property type="molecule type" value="Genomic_DNA"/>
</dbReference>
<organism evidence="1 2">
    <name type="scientific">Ampelomyces quisqualis</name>
    <name type="common">Powdery mildew agent</name>
    <dbReference type="NCBI Taxonomy" id="50730"/>
    <lineage>
        <taxon>Eukaryota</taxon>
        <taxon>Fungi</taxon>
        <taxon>Dikarya</taxon>
        <taxon>Ascomycota</taxon>
        <taxon>Pezizomycotina</taxon>
        <taxon>Dothideomycetes</taxon>
        <taxon>Pleosporomycetidae</taxon>
        <taxon>Pleosporales</taxon>
        <taxon>Pleosporineae</taxon>
        <taxon>Phaeosphaeriaceae</taxon>
        <taxon>Ampelomyces</taxon>
    </lineage>
</organism>
<gene>
    <name evidence="1" type="ORF">BDU57DRAFT_520642</name>
</gene>